<dbReference type="OrthoDB" id="24670at2759"/>
<dbReference type="InterPro" id="IPR014729">
    <property type="entry name" value="Rossmann-like_a/b/a_fold"/>
</dbReference>
<evidence type="ECO:0000259" key="10">
    <source>
        <dbReference type="Pfam" id="PF09334"/>
    </source>
</evidence>
<evidence type="ECO:0000259" key="11">
    <source>
        <dbReference type="Pfam" id="PF19303"/>
    </source>
</evidence>
<keyword evidence="3 8" id="KW-0547">Nucleotide-binding</keyword>
<dbReference type="EC" id="6.1.1.10" evidence="1"/>
<dbReference type="Gene3D" id="3.40.50.620">
    <property type="entry name" value="HUPs"/>
    <property type="match status" value="1"/>
</dbReference>
<dbReference type="PRINTS" id="PR01041">
    <property type="entry name" value="TRNASYNTHMET"/>
</dbReference>
<gene>
    <name evidence="12" type="ORF">F511_28475</name>
</gene>
<accession>A0A2Z7CNB4</accession>
<evidence type="ECO:0000256" key="3">
    <source>
        <dbReference type="ARBA" id="ARBA00022741"/>
    </source>
</evidence>
<comment type="similarity">
    <text evidence="8">Belongs to the class-I aminoacyl-tRNA synthetase family.</text>
</comment>
<reference evidence="12 13" key="1">
    <citation type="journal article" date="2015" name="Proc. Natl. Acad. Sci. U.S.A.">
        <title>The resurrection genome of Boea hygrometrica: A blueprint for survival of dehydration.</title>
        <authorList>
            <person name="Xiao L."/>
            <person name="Yang G."/>
            <person name="Zhang L."/>
            <person name="Yang X."/>
            <person name="Zhao S."/>
            <person name="Ji Z."/>
            <person name="Zhou Q."/>
            <person name="Hu M."/>
            <person name="Wang Y."/>
            <person name="Chen M."/>
            <person name="Xu Y."/>
            <person name="Jin H."/>
            <person name="Xiao X."/>
            <person name="Hu G."/>
            <person name="Bao F."/>
            <person name="Hu Y."/>
            <person name="Wan P."/>
            <person name="Li L."/>
            <person name="Deng X."/>
            <person name="Kuang T."/>
            <person name="Xiang C."/>
            <person name="Zhu J.K."/>
            <person name="Oliver M.J."/>
            <person name="He Y."/>
        </authorList>
    </citation>
    <scope>NUCLEOTIDE SEQUENCE [LARGE SCALE GENOMIC DNA]</scope>
    <source>
        <strain evidence="13">cv. XS01</strain>
    </source>
</reference>
<proteinExistence type="inferred from homology"/>
<evidence type="ECO:0000313" key="12">
    <source>
        <dbReference type="EMBL" id="KZV46209.1"/>
    </source>
</evidence>
<evidence type="ECO:0000256" key="5">
    <source>
        <dbReference type="ARBA" id="ARBA00022917"/>
    </source>
</evidence>
<dbReference type="Pfam" id="PF19303">
    <property type="entry name" value="Anticodon_3"/>
    <property type="match status" value="1"/>
</dbReference>
<dbReference type="InterPro" id="IPR009080">
    <property type="entry name" value="tRNAsynth_Ia_anticodon-bd"/>
</dbReference>
<feature type="domain" description="Methionyl-tRNA synthetase anticodon-binding" evidence="11">
    <location>
        <begin position="440"/>
        <end position="567"/>
    </location>
</feature>
<dbReference type="GO" id="GO:0005524">
    <property type="term" value="F:ATP binding"/>
    <property type="evidence" value="ECO:0007669"/>
    <property type="project" value="UniProtKB-KW"/>
</dbReference>
<dbReference type="SUPFAM" id="SSF47323">
    <property type="entry name" value="Anticodon-binding domain of a subclass of class I aminoacyl-tRNA synthetases"/>
    <property type="match status" value="1"/>
</dbReference>
<dbReference type="InterPro" id="IPR023457">
    <property type="entry name" value="Met-tRNA_synth_2"/>
</dbReference>
<keyword evidence="4 8" id="KW-0067">ATP-binding</keyword>
<dbReference type="SUPFAM" id="SSF52374">
    <property type="entry name" value="Nucleotidylyl transferase"/>
    <property type="match status" value="1"/>
</dbReference>
<dbReference type="FunFam" id="1.10.730.10:FF:000028">
    <property type="entry name" value="Methionine--tRNA ligase, chloroplastic/mitochondrial"/>
    <property type="match status" value="1"/>
</dbReference>
<evidence type="ECO:0000256" key="7">
    <source>
        <dbReference type="ARBA" id="ARBA00047364"/>
    </source>
</evidence>
<dbReference type="GO" id="GO:0004825">
    <property type="term" value="F:methionine-tRNA ligase activity"/>
    <property type="evidence" value="ECO:0007669"/>
    <property type="project" value="UniProtKB-EC"/>
</dbReference>
<dbReference type="InterPro" id="IPR014758">
    <property type="entry name" value="Met-tRNA_synth"/>
</dbReference>
<evidence type="ECO:0000256" key="8">
    <source>
        <dbReference type="RuleBase" id="RU363039"/>
    </source>
</evidence>
<evidence type="ECO:0000256" key="2">
    <source>
        <dbReference type="ARBA" id="ARBA00022598"/>
    </source>
</evidence>
<dbReference type="CDD" id="cd07957">
    <property type="entry name" value="Anticodon_Ia_Met"/>
    <property type="match status" value="1"/>
</dbReference>
<dbReference type="GO" id="GO:0005739">
    <property type="term" value="C:mitochondrion"/>
    <property type="evidence" value="ECO:0007669"/>
    <property type="project" value="TreeGrafter"/>
</dbReference>
<dbReference type="InterPro" id="IPR041872">
    <property type="entry name" value="Anticodon_Met"/>
</dbReference>
<evidence type="ECO:0000256" key="4">
    <source>
        <dbReference type="ARBA" id="ARBA00022840"/>
    </source>
</evidence>
<dbReference type="PANTHER" id="PTHR43326">
    <property type="entry name" value="METHIONYL-TRNA SYNTHETASE"/>
    <property type="match status" value="1"/>
</dbReference>
<keyword evidence="13" id="KW-1185">Reference proteome</keyword>
<evidence type="ECO:0000256" key="9">
    <source>
        <dbReference type="SAM" id="MobiDB-lite"/>
    </source>
</evidence>
<protein>
    <recommendedName>
        <fullName evidence="1">methionine--tRNA ligase</fullName>
        <ecNumber evidence="1">6.1.1.10</ecNumber>
    </recommendedName>
</protein>
<dbReference type="GO" id="GO:0006431">
    <property type="term" value="P:methionyl-tRNA aminoacylation"/>
    <property type="evidence" value="ECO:0007669"/>
    <property type="project" value="InterPro"/>
</dbReference>
<evidence type="ECO:0000313" key="13">
    <source>
        <dbReference type="Proteomes" id="UP000250235"/>
    </source>
</evidence>
<dbReference type="NCBIfam" id="TIGR00398">
    <property type="entry name" value="metG"/>
    <property type="match status" value="1"/>
</dbReference>
<dbReference type="InterPro" id="IPR033911">
    <property type="entry name" value="MetRS_core"/>
</dbReference>
<dbReference type="EMBL" id="KQ995690">
    <property type="protein sequence ID" value="KZV46209.1"/>
    <property type="molecule type" value="Genomic_DNA"/>
</dbReference>
<feature type="region of interest" description="Disordered" evidence="9">
    <location>
        <begin position="18"/>
        <end position="41"/>
    </location>
</feature>
<dbReference type="NCBIfam" id="NF008900">
    <property type="entry name" value="PRK12267.1"/>
    <property type="match status" value="1"/>
</dbReference>
<comment type="catalytic activity">
    <reaction evidence="7">
        <text>tRNA(Met) + L-methionine + ATP = L-methionyl-tRNA(Met) + AMP + diphosphate</text>
        <dbReference type="Rhea" id="RHEA:13481"/>
        <dbReference type="Rhea" id="RHEA-COMP:9667"/>
        <dbReference type="Rhea" id="RHEA-COMP:9698"/>
        <dbReference type="ChEBI" id="CHEBI:30616"/>
        <dbReference type="ChEBI" id="CHEBI:33019"/>
        <dbReference type="ChEBI" id="CHEBI:57844"/>
        <dbReference type="ChEBI" id="CHEBI:78442"/>
        <dbReference type="ChEBI" id="CHEBI:78530"/>
        <dbReference type="ChEBI" id="CHEBI:456215"/>
        <dbReference type="EC" id="6.1.1.10"/>
    </reaction>
</comment>
<dbReference type="InterPro" id="IPR015413">
    <property type="entry name" value="Methionyl/Leucyl_tRNA_Synth"/>
</dbReference>
<evidence type="ECO:0000256" key="6">
    <source>
        <dbReference type="ARBA" id="ARBA00023146"/>
    </source>
</evidence>
<feature type="compositionally biased region" description="Polar residues" evidence="9">
    <location>
        <begin position="29"/>
        <end position="41"/>
    </location>
</feature>
<dbReference type="CDD" id="cd00814">
    <property type="entry name" value="MetRS_core"/>
    <property type="match status" value="1"/>
</dbReference>
<name>A0A2Z7CNB4_9LAMI</name>
<dbReference type="Gene3D" id="2.170.220.10">
    <property type="match status" value="1"/>
</dbReference>
<dbReference type="Gene3D" id="1.10.730.10">
    <property type="entry name" value="Isoleucyl-tRNA Synthetase, Domain 1"/>
    <property type="match status" value="1"/>
</dbReference>
<sequence>MASRVQSSIQNSLRFLSSSSSPDFHVISKSRSLRPSRNPKQQTTLYCTCSNAGEPFVLTTPLYYVNAPPHMGSAYTTIAADAIARFQRLLERKVIFITGTDEHGEKIANAAAASGSSPNEHCDSTSQAYKALWRELDISYDKFIRTTDPKHENIVKEFYSKVLANGDIYRADYEGLYCVNCEEYKDEKELLDNNCCPMHLKPCVRRKEENYFFALSKYQMKLEEVLTENPDFVQPPFRLNEVQGWIKSGLIDFSISRSSVDWGIRVPNDPKQTIYVWFDALLGYISALAEENDQQPKLQTVISSGWPASLHLIGKDILRFHAVYWPAMLMSAGINLPKMVFGHGFLTKDGLKMGKSLGNTLEPTDLVHRFGADAVRYFFLKEVELGSDGDYSEDRFINIINAHLANTVGNLLNRTLGLLKKNCQSTVAIDSIVAAEGNPFKDTVERLVNKSLMHYENLELSSACEAVLEIGNAGNVYIDEKSPWSLFNEGGSGFETATKDLVIVLEAIRIIAIVLSPITPSLSSRIYTQLGFSKDQFSGVTWSDTRWGGLRQGQVMAQPKPVFARIELLTVANNVGGEFKKPNKEMGSQKTQKVVEA</sequence>
<keyword evidence="2 8" id="KW-0436">Ligase</keyword>
<feature type="domain" description="Methionyl/Leucyl tRNA synthetase" evidence="10">
    <location>
        <begin position="186"/>
        <end position="416"/>
    </location>
</feature>
<dbReference type="PANTHER" id="PTHR43326:SF1">
    <property type="entry name" value="METHIONINE--TRNA LIGASE, MITOCHONDRIAL"/>
    <property type="match status" value="1"/>
</dbReference>
<dbReference type="AlphaFoldDB" id="A0A2Z7CNB4"/>
<organism evidence="12 13">
    <name type="scientific">Dorcoceras hygrometricum</name>
    <dbReference type="NCBI Taxonomy" id="472368"/>
    <lineage>
        <taxon>Eukaryota</taxon>
        <taxon>Viridiplantae</taxon>
        <taxon>Streptophyta</taxon>
        <taxon>Embryophyta</taxon>
        <taxon>Tracheophyta</taxon>
        <taxon>Spermatophyta</taxon>
        <taxon>Magnoliopsida</taxon>
        <taxon>eudicotyledons</taxon>
        <taxon>Gunneridae</taxon>
        <taxon>Pentapetalae</taxon>
        <taxon>asterids</taxon>
        <taxon>lamiids</taxon>
        <taxon>Lamiales</taxon>
        <taxon>Gesneriaceae</taxon>
        <taxon>Didymocarpoideae</taxon>
        <taxon>Trichosporeae</taxon>
        <taxon>Loxocarpinae</taxon>
        <taxon>Dorcoceras</taxon>
    </lineage>
</organism>
<dbReference type="GO" id="GO:0009570">
    <property type="term" value="C:chloroplast stroma"/>
    <property type="evidence" value="ECO:0007669"/>
    <property type="project" value="TreeGrafter"/>
</dbReference>
<dbReference type="Pfam" id="PF09334">
    <property type="entry name" value="tRNA-synt_1g"/>
    <property type="match status" value="1"/>
</dbReference>
<keyword evidence="6 8" id="KW-0030">Aminoacyl-tRNA synthetase</keyword>
<evidence type="ECO:0000256" key="1">
    <source>
        <dbReference type="ARBA" id="ARBA00012838"/>
    </source>
</evidence>
<dbReference type="HAMAP" id="MF_01228">
    <property type="entry name" value="Met_tRNA_synth_type2"/>
    <property type="match status" value="1"/>
</dbReference>
<keyword evidence="5 8" id="KW-0648">Protein biosynthesis</keyword>
<dbReference type="FunFam" id="2.170.220.10:FF:000001">
    <property type="entry name" value="methionine--tRNA ligase, mitochondrial"/>
    <property type="match status" value="1"/>
</dbReference>
<dbReference type="Proteomes" id="UP000250235">
    <property type="component" value="Unassembled WGS sequence"/>
</dbReference>